<sequence>MRLSLELFLVTGIPEGFHVVRKEVDLTQEQRDPDIIEKISPQLAAVGVVSTGTVLRSKNGGAH</sequence>
<reference evidence="2" key="1">
    <citation type="submission" date="2017-09" db="EMBL/GenBank/DDBJ databases">
        <title>Depth-based differentiation of microbial function through sediment-hosted aquifers and enrichment of novel symbionts in the deep terrestrial subsurface.</title>
        <authorList>
            <person name="Probst A.J."/>
            <person name="Ladd B."/>
            <person name="Jarett J.K."/>
            <person name="Geller-Mcgrath D.E."/>
            <person name="Sieber C.M.K."/>
            <person name="Emerson J.B."/>
            <person name="Anantharaman K."/>
            <person name="Thomas B.C."/>
            <person name="Malmstrom R."/>
            <person name="Stieglmeier M."/>
            <person name="Klingl A."/>
            <person name="Woyke T."/>
            <person name="Ryan C.M."/>
            <person name="Banfield J.F."/>
        </authorList>
    </citation>
    <scope>NUCLEOTIDE SEQUENCE [LARGE SCALE GENOMIC DNA]</scope>
</reference>
<gene>
    <name evidence="1" type="ORF">COX64_02210</name>
</gene>
<organism evidence="1 2">
    <name type="scientific">Candidatus Dojkabacteria bacterium CG_4_10_14_0_2_um_filter_Dojkabacteria_WS6_41_15</name>
    <dbReference type="NCBI Taxonomy" id="2014249"/>
    <lineage>
        <taxon>Bacteria</taxon>
        <taxon>Candidatus Dojkabacteria</taxon>
    </lineage>
</organism>
<accession>A0A2M7W238</accession>
<evidence type="ECO:0000313" key="1">
    <source>
        <dbReference type="EMBL" id="PJA14334.1"/>
    </source>
</evidence>
<dbReference type="EMBL" id="PFQB01000054">
    <property type="protein sequence ID" value="PJA14334.1"/>
    <property type="molecule type" value="Genomic_DNA"/>
</dbReference>
<proteinExistence type="predicted"/>
<name>A0A2M7W238_9BACT</name>
<comment type="caution">
    <text evidence="1">The sequence shown here is derived from an EMBL/GenBank/DDBJ whole genome shotgun (WGS) entry which is preliminary data.</text>
</comment>
<dbReference type="AlphaFoldDB" id="A0A2M7W238"/>
<dbReference type="Proteomes" id="UP000228952">
    <property type="component" value="Unassembled WGS sequence"/>
</dbReference>
<protein>
    <submittedName>
        <fullName evidence="1">Uncharacterized protein</fullName>
    </submittedName>
</protein>
<evidence type="ECO:0000313" key="2">
    <source>
        <dbReference type="Proteomes" id="UP000228952"/>
    </source>
</evidence>